<dbReference type="Gene3D" id="3.40.50.300">
    <property type="entry name" value="P-loop containing nucleotide triphosphate hydrolases"/>
    <property type="match status" value="1"/>
</dbReference>
<dbReference type="CDD" id="cd15831">
    <property type="entry name" value="BTAD"/>
    <property type="match status" value="1"/>
</dbReference>
<evidence type="ECO:0000313" key="10">
    <source>
        <dbReference type="EMBL" id="QEU82050.1"/>
    </source>
</evidence>
<dbReference type="PROSITE" id="PS51755">
    <property type="entry name" value="OMPR_PHOB"/>
    <property type="match status" value="1"/>
</dbReference>
<dbReference type="GO" id="GO:0000160">
    <property type="term" value="P:phosphorelay signal transduction system"/>
    <property type="evidence" value="ECO:0007669"/>
    <property type="project" value="UniProtKB-KW"/>
</dbReference>
<dbReference type="SUPFAM" id="SSF52540">
    <property type="entry name" value="P-loop containing nucleoside triphosphate hydrolases"/>
    <property type="match status" value="1"/>
</dbReference>
<dbReference type="InterPro" id="IPR011990">
    <property type="entry name" value="TPR-like_helical_dom_sf"/>
</dbReference>
<dbReference type="AlphaFoldDB" id="A0A5P2UT53"/>
<evidence type="ECO:0000256" key="4">
    <source>
        <dbReference type="ARBA" id="ARBA00023125"/>
    </source>
</evidence>
<dbReference type="SUPFAM" id="SSF46894">
    <property type="entry name" value="C-terminal effector domain of the bipartite response regulators"/>
    <property type="match status" value="1"/>
</dbReference>
<reference evidence="9" key="1">
    <citation type="journal article" date="2014" name="Int. J. Syst. Evol. Microbiol.">
        <title>Complete genome sequence of Corynebacterium casei LMG S-19264T (=DSM 44701T), isolated from a smear-ripened cheese.</title>
        <authorList>
            <consortium name="US DOE Joint Genome Institute (JGI-PGF)"/>
            <person name="Walter F."/>
            <person name="Albersmeier A."/>
            <person name="Kalinowski J."/>
            <person name="Ruckert C."/>
        </authorList>
    </citation>
    <scope>NUCLEOTIDE SEQUENCE</scope>
    <source>
        <strain evidence="9">JCM 4834</strain>
    </source>
</reference>
<keyword evidence="2" id="KW-0902">Two-component regulatory system</keyword>
<dbReference type="Pfam" id="PF00486">
    <property type="entry name" value="Trans_reg_C"/>
    <property type="match status" value="1"/>
</dbReference>
<feature type="region of interest" description="Disordered" evidence="7">
    <location>
        <begin position="262"/>
        <end position="323"/>
    </location>
</feature>
<dbReference type="GO" id="GO:0043531">
    <property type="term" value="F:ADP binding"/>
    <property type="evidence" value="ECO:0007669"/>
    <property type="project" value="InterPro"/>
</dbReference>
<keyword evidence="11" id="KW-1185">Reference proteome</keyword>
<dbReference type="PANTHER" id="PTHR35807">
    <property type="entry name" value="TRANSCRIPTIONAL REGULATOR REDD-RELATED"/>
    <property type="match status" value="1"/>
</dbReference>
<dbReference type="SUPFAM" id="SSF48452">
    <property type="entry name" value="TPR-like"/>
    <property type="match status" value="1"/>
</dbReference>
<evidence type="ECO:0000313" key="11">
    <source>
        <dbReference type="Proteomes" id="UP000326831"/>
    </source>
</evidence>
<evidence type="ECO:0000313" key="9">
    <source>
        <dbReference type="EMBL" id="GGZ72907.1"/>
    </source>
</evidence>
<feature type="domain" description="OmpR/PhoB-type" evidence="8">
    <location>
        <begin position="2"/>
        <end position="110"/>
    </location>
</feature>
<dbReference type="KEGG" id="ssub:CP968_30630"/>
<dbReference type="Proteomes" id="UP000326831">
    <property type="component" value="Chromosome"/>
</dbReference>
<reference evidence="9" key="3">
    <citation type="submission" date="2020-09" db="EMBL/GenBank/DDBJ databases">
        <authorList>
            <person name="Sun Q."/>
            <person name="Ohkuma M."/>
        </authorList>
    </citation>
    <scope>NUCLEOTIDE SEQUENCE</scope>
    <source>
        <strain evidence="9">JCM 4834</strain>
    </source>
</reference>
<dbReference type="InterPro" id="IPR049945">
    <property type="entry name" value="AAA_22"/>
</dbReference>
<organism evidence="10 11">
    <name type="scientific">Streptomyces subrutilus</name>
    <dbReference type="NCBI Taxonomy" id="36818"/>
    <lineage>
        <taxon>Bacteria</taxon>
        <taxon>Bacillati</taxon>
        <taxon>Actinomycetota</taxon>
        <taxon>Actinomycetes</taxon>
        <taxon>Kitasatosporales</taxon>
        <taxon>Streptomycetaceae</taxon>
        <taxon>Streptomyces</taxon>
    </lineage>
</organism>
<dbReference type="InterPro" id="IPR005158">
    <property type="entry name" value="BTAD"/>
</dbReference>
<dbReference type="SMART" id="SM01043">
    <property type="entry name" value="BTAD"/>
    <property type="match status" value="1"/>
</dbReference>
<dbReference type="Proteomes" id="UP000634660">
    <property type="component" value="Unassembled WGS sequence"/>
</dbReference>
<dbReference type="PRINTS" id="PR00364">
    <property type="entry name" value="DISEASERSIST"/>
</dbReference>
<evidence type="ECO:0000259" key="8">
    <source>
        <dbReference type="PROSITE" id="PS51755"/>
    </source>
</evidence>
<dbReference type="RefSeq" id="WP_150521053.1">
    <property type="nucleotide sequence ID" value="NZ_BMVX01000012.1"/>
</dbReference>
<keyword evidence="3" id="KW-0805">Transcription regulation</keyword>
<evidence type="ECO:0000256" key="5">
    <source>
        <dbReference type="ARBA" id="ARBA00023163"/>
    </source>
</evidence>
<evidence type="ECO:0000256" key="1">
    <source>
        <dbReference type="ARBA" id="ARBA00005820"/>
    </source>
</evidence>
<reference evidence="10 11" key="2">
    <citation type="submission" date="2017-09" db="EMBL/GenBank/DDBJ databases">
        <authorList>
            <person name="Lee N."/>
            <person name="Cho B.-K."/>
        </authorList>
    </citation>
    <scope>NUCLEOTIDE SEQUENCE [LARGE SCALE GENOMIC DNA]</scope>
    <source>
        <strain evidence="10 11">ATCC 27467</strain>
    </source>
</reference>
<dbReference type="EMBL" id="CP023701">
    <property type="protein sequence ID" value="QEU82050.1"/>
    <property type="molecule type" value="Genomic_DNA"/>
</dbReference>
<dbReference type="SMART" id="SM00862">
    <property type="entry name" value="Trans_reg_C"/>
    <property type="match status" value="1"/>
</dbReference>
<dbReference type="Gene3D" id="1.25.40.10">
    <property type="entry name" value="Tetratricopeptide repeat domain"/>
    <property type="match status" value="1"/>
</dbReference>
<evidence type="ECO:0000256" key="7">
    <source>
        <dbReference type="SAM" id="MobiDB-lite"/>
    </source>
</evidence>
<dbReference type="Pfam" id="PF03704">
    <property type="entry name" value="BTAD"/>
    <property type="match status" value="1"/>
</dbReference>
<accession>A0A5P2UT53</accession>
<feature type="compositionally biased region" description="Low complexity" evidence="7">
    <location>
        <begin position="273"/>
        <end position="293"/>
    </location>
</feature>
<dbReference type="InterPro" id="IPR016032">
    <property type="entry name" value="Sig_transdc_resp-reg_C-effctor"/>
</dbReference>
<evidence type="ECO:0000256" key="3">
    <source>
        <dbReference type="ARBA" id="ARBA00023015"/>
    </source>
</evidence>
<dbReference type="GO" id="GO:0003677">
    <property type="term" value="F:DNA binding"/>
    <property type="evidence" value="ECO:0007669"/>
    <property type="project" value="UniProtKB-UniRule"/>
</dbReference>
<dbReference type="OrthoDB" id="3817100at2"/>
<protein>
    <submittedName>
        <fullName evidence="10">AfsR/SARP family transcriptional regulator</fullName>
    </submittedName>
</protein>
<dbReference type="PANTHER" id="PTHR35807:SF1">
    <property type="entry name" value="TRANSCRIPTIONAL REGULATOR REDD"/>
    <property type="match status" value="1"/>
</dbReference>
<dbReference type="InterPro" id="IPR036388">
    <property type="entry name" value="WH-like_DNA-bd_sf"/>
</dbReference>
<proteinExistence type="inferred from homology"/>
<dbReference type="InterPro" id="IPR051677">
    <property type="entry name" value="AfsR-DnrI-RedD_regulator"/>
</dbReference>
<dbReference type="GO" id="GO:0006355">
    <property type="term" value="P:regulation of DNA-templated transcription"/>
    <property type="evidence" value="ECO:0007669"/>
    <property type="project" value="InterPro"/>
</dbReference>
<dbReference type="EMBL" id="BMVX01000012">
    <property type="protein sequence ID" value="GGZ72907.1"/>
    <property type="molecule type" value="Genomic_DNA"/>
</dbReference>
<dbReference type="Pfam" id="PF13401">
    <property type="entry name" value="AAA_22"/>
    <property type="match status" value="1"/>
</dbReference>
<sequence>MRQEPDTSGASGLRFRMLGPMTARDHGGTPLALGPNQQRALLAVLLLRRGRTAPMADLCEALWGERVPPRAVGTLRTYVSRLRSLFEPDRPARAPARLLLSAPDGYALRLRDPVLDIDEFERGLAEAARLRTAGATGEAYRTLGGALGLWSGTPLSGLPGPYAEAQRDRLTELWLNAREDHFHSALELGLDRDIAAVAALRAFAAEHPLRERTQALLMLALHRAGRPGEALAVYEATRRTLDLELGVPPGPELAALHRRLRSREPGSGPGPGPAAAGPGPARTPAPVGSASPARPSPPAAPSAPVDPSRAGTRAETPDGAADRVVDGAGFVGRAVERALLVRMLGDTNGAVPVAVVTGMPGIGKTALAEHVAERLRGAFPDGVLRASVRDGGAEALTGLVRALGVPGPAVPDGLDARAALYRSLLAGRRVLAVLDDAHDTAGLLPLLPATPGCAALVTSTGRGLLVPGARLVDVPELDDAAALDLLAATAGPERRSAEPEELRRLARRCAGLPLALSLAGRRLRREPGLAVAALAAADGPELLAALCADGASVGERFDRSLALLTPAAARALRCTAGAPDGFGHTRAAELIGACEAEAADAIDELVDSGLLRPGASGSYRYHPLVRAFARSPHG</sequence>
<dbReference type="Gene3D" id="1.10.10.10">
    <property type="entry name" value="Winged helix-like DNA-binding domain superfamily/Winged helix DNA-binding domain"/>
    <property type="match status" value="1"/>
</dbReference>
<gene>
    <name evidence="10" type="ORF">CP968_30630</name>
    <name evidence="9" type="ORF">GCM10010371_36070</name>
</gene>
<dbReference type="InterPro" id="IPR027417">
    <property type="entry name" value="P-loop_NTPase"/>
</dbReference>
<keyword evidence="5" id="KW-0804">Transcription</keyword>
<dbReference type="InterPro" id="IPR001867">
    <property type="entry name" value="OmpR/PhoB-type_DNA-bd"/>
</dbReference>
<comment type="similarity">
    <text evidence="1">Belongs to the AfsR/DnrI/RedD regulatory family.</text>
</comment>
<name>A0A5P2UT53_9ACTN</name>
<evidence type="ECO:0000256" key="6">
    <source>
        <dbReference type="PROSITE-ProRule" id="PRU01091"/>
    </source>
</evidence>
<keyword evidence="4 6" id="KW-0238">DNA-binding</keyword>
<evidence type="ECO:0000256" key="2">
    <source>
        <dbReference type="ARBA" id="ARBA00023012"/>
    </source>
</evidence>
<feature type="DNA-binding region" description="OmpR/PhoB-type" evidence="6">
    <location>
        <begin position="2"/>
        <end position="110"/>
    </location>
</feature>